<evidence type="ECO:0000256" key="2">
    <source>
        <dbReference type="ARBA" id="ARBA00022694"/>
    </source>
</evidence>
<comment type="function">
    <text evidence="6">Ligates lysine onto the cytidine present at position 34 of the AUA codon-specific tRNA(Ile) that contains the anticodon CAU, in an ATP-dependent manner. Cytidine is converted to lysidine, thus changing the amino acid specificity of the tRNA from methionine to isoleucine.</text>
</comment>
<reference evidence="8 9" key="1">
    <citation type="submission" date="2018-08" db="EMBL/GenBank/DDBJ databases">
        <title>The multiple taxonomic identification of Sphingomonas gilva.</title>
        <authorList>
            <person name="Zhu D."/>
            <person name="Zheng S."/>
        </authorList>
    </citation>
    <scope>NUCLEOTIDE SEQUENCE [LARGE SCALE GENOMIC DNA]</scope>
    <source>
        <strain evidence="8 9">ZDH117</strain>
    </source>
</reference>
<evidence type="ECO:0000256" key="5">
    <source>
        <dbReference type="ARBA" id="ARBA00048539"/>
    </source>
</evidence>
<evidence type="ECO:0000259" key="7">
    <source>
        <dbReference type="Pfam" id="PF01171"/>
    </source>
</evidence>
<keyword evidence="9" id="KW-1185">Reference proteome</keyword>
<dbReference type="InterPro" id="IPR011063">
    <property type="entry name" value="TilS/TtcA_N"/>
</dbReference>
<evidence type="ECO:0000256" key="1">
    <source>
        <dbReference type="ARBA" id="ARBA00022598"/>
    </source>
</evidence>
<keyword evidence="6" id="KW-0963">Cytoplasm</keyword>
<comment type="similarity">
    <text evidence="6">Belongs to the tRNA(Ile)-lysidine synthase family.</text>
</comment>
<dbReference type="GO" id="GO:0032267">
    <property type="term" value="F:tRNA(Ile)-lysidine synthase activity"/>
    <property type="evidence" value="ECO:0007669"/>
    <property type="project" value="UniProtKB-EC"/>
</dbReference>
<comment type="subcellular location">
    <subcellularLocation>
        <location evidence="6">Cytoplasm</location>
    </subcellularLocation>
</comment>
<dbReference type="GO" id="GO:0006400">
    <property type="term" value="P:tRNA modification"/>
    <property type="evidence" value="ECO:0007669"/>
    <property type="project" value="UniProtKB-UniRule"/>
</dbReference>
<dbReference type="InterPro" id="IPR014729">
    <property type="entry name" value="Rossmann-like_a/b/a_fold"/>
</dbReference>
<dbReference type="CDD" id="cd01992">
    <property type="entry name" value="TilS_N"/>
    <property type="match status" value="1"/>
</dbReference>
<dbReference type="EC" id="6.3.4.19" evidence="6"/>
<dbReference type="EMBL" id="QWLV01000007">
    <property type="protein sequence ID" value="RHW16890.1"/>
    <property type="molecule type" value="Genomic_DNA"/>
</dbReference>
<dbReference type="PANTHER" id="PTHR43033:SF1">
    <property type="entry name" value="TRNA(ILE)-LYSIDINE SYNTHASE-RELATED"/>
    <property type="match status" value="1"/>
</dbReference>
<comment type="caution">
    <text evidence="8">The sequence shown here is derived from an EMBL/GenBank/DDBJ whole genome shotgun (WGS) entry which is preliminary data.</text>
</comment>
<keyword evidence="3" id="KW-0547">Nucleotide-binding</keyword>
<comment type="caution">
    <text evidence="6">Lacks conserved residue(s) required for the propagation of feature annotation.</text>
</comment>
<dbReference type="PANTHER" id="PTHR43033">
    <property type="entry name" value="TRNA(ILE)-LYSIDINE SYNTHASE-RELATED"/>
    <property type="match status" value="1"/>
</dbReference>
<dbReference type="HAMAP" id="MF_01161">
    <property type="entry name" value="tRNA_Ile_lys_synt"/>
    <property type="match status" value="1"/>
</dbReference>
<evidence type="ECO:0000256" key="3">
    <source>
        <dbReference type="ARBA" id="ARBA00022741"/>
    </source>
</evidence>
<keyword evidence="4" id="KW-0067">ATP-binding</keyword>
<dbReference type="Proteomes" id="UP000266693">
    <property type="component" value="Unassembled WGS sequence"/>
</dbReference>
<accession>A0A396RKX1</accession>
<evidence type="ECO:0000313" key="9">
    <source>
        <dbReference type="Proteomes" id="UP000266693"/>
    </source>
</evidence>
<dbReference type="OrthoDB" id="9807403at2"/>
<dbReference type="Gene3D" id="3.40.50.620">
    <property type="entry name" value="HUPs"/>
    <property type="match status" value="1"/>
</dbReference>
<dbReference type="InterPro" id="IPR012795">
    <property type="entry name" value="tRNA_Ile_lys_synt_N"/>
</dbReference>
<keyword evidence="2 6" id="KW-0819">tRNA processing</keyword>
<evidence type="ECO:0000256" key="6">
    <source>
        <dbReference type="HAMAP-Rule" id="MF_01161"/>
    </source>
</evidence>
<evidence type="ECO:0000256" key="4">
    <source>
        <dbReference type="ARBA" id="ARBA00022840"/>
    </source>
</evidence>
<gene>
    <name evidence="6 8" type="primary">tilS</name>
    <name evidence="8" type="ORF">D1610_13660</name>
</gene>
<comment type="catalytic activity">
    <reaction evidence="5 6">
        <text>cytidine(34) in tRNA(Ile2) + L-lysine + ATP = lysidine(34) in tRNA(Ile2) + AMP + diphosphate + H(+)</text>
        <dbReference type="Rhea" id="RHEA:43744"/>
        <dbReference type="Rhea" id="RHEA-COMP:10625"/>
        <dbReference type="Rhea" id="RHEA-COMP:10670"/>
        <dbReference type="ChEBI" id="CHEBI:15378"/>
        <dbReference type="ChEBI" id="CHEBI:30616"/>
        <dbReference type="ChEBI" id="CHEBI:32551"/>
        <dbReference type="ChEBI" id="CHEBI:33019"/>
        <dbReference type="ChEBI" id="CHEBI:82748"/>
        <dbReference type="ChEBI" id="CHEBI:83665"/>
        <dbReference type="ChEBI" id="CHEBI:456215"/>
        <dbReference type="EC" id="6.3.4.19"/>
    </reaction>
</comment>
<dbReference type="InterPro" id="IPR012094">
    <property type="entry name" value="tRNA_Ile_lys_synt"/>
</dbReference>
<feature type="domain" description="tRNA(Ile)-lysidine/2-thiocytidine synthase N-terminal" evidence="7">
    <location>
        <begin position="11"/>
        <end position="164"/>
    </location>
</feature>
<dbReference type="GO" id="GO:0005524">
    <property type="term" value="F:ATP binding"/>
    <property type="evidence" value="ECO:0007669"/>
    <property type="project" value="UniProtKB-KW"/>
</dbReference>
<dbReference type="GO" id="GO:0005737">
    <property type="term" value="C:cytoplasm"/>
    <property type="evidence" value="ECO:0007669"/>
    <property type="project" value="UniProtKB-SubCell"/>
</dbReference>
<dbReference type="Pfam" id="PF01171">
    <property type="entry name" value="ATP_bind_3"/>
    <property type="match status" value="1"/>
</dbReference>
<evidence type="ECO:0000313" key="8">
    <source>
        <dbReference type="EMBL" id="RHW16890.1"/>
    </source>
</evidence>
<keyword evidence="1 6" id="KW-0436">Ligase</keyword>
<dbReference type="SUPFAM" id="SSF52402">
    <property type="entry name" value="Adenine nucleotide alpha hydrolases-like"/>
    <property type="match status" value="1"/>
</dbReference>
<name>A0A396RKX1_9SPHN</name>
<organism evidence="8 9">
    <name type="scientific">Sphingomonas gilva</name>
    <dbReference type="NCBI Taxonomy" id="2305907"/>
    <lineage>
        <taxon>Bacteria</taxon>
        <taxon>Pseudomonadati</taxon>
        <taxon>Pseudomonadota</taxon>
        <taxon>Alphaproteobacteria</taxon>
        <taxon>Sphingomonadales</taxon>
        <taxon>Sphingomonadaceae</taxon>
        <taxon>Sphingomonas</taxon>
    </lineage>
</organism>
<proteinExistence type="inferred from homology"/>
<protein>
    <recommendedName>
        <fullName evidence="6">tRNA(Ile)-lysidine synthase</fullName>
        <ecNumber evidence="6">6.3.4.19</ecNumber>
    </recommendedName>
    <alternativeName>
        <fullName evidence="6">tRNA(Ile)-2-lysyl-cytidine synthase</fullName>
    </alternativeName>
    <alternativeName>
        <fullName evidence="6">tRNA(Ile)-lysidine synthetase</fullName>
    </alternativeName>
</protein>
<dbReference type="AlphaFoldDB" id="A0A396RKX1"/>
<sequence length="282" mass="29366">MLALAHGAMPERIACATVDHGLRAEAADEAAMVARLCAGLGLPHATLRPEPPLARGANVQARARAARYDLLADHARGTGCAAILTGHHADDQAETLLMRASRGSGVDGLAGVRAAGDWAGMPLLRPLLGWRRAELAAIVEAAGLDPADDPANRDPAHDRSRFRALIAASGDLDPAGLARSAGALADASEALRWSLDRLAAERITVDGNARTIDPAGLPREYLRRLLVRALAELGEEAPRGPALDRLIAALEAGGSGTLGGVKAERARAGWRVAAAPPRRHPH</sequence>
<dbReference type="NCBIfam" id="TIGR02432">
    <property type="entry name" value="lysidine_TilS_N"/>
    <property type="match status" value="1"/>
</dbReference>